<keyword evidence="2 3" id="KW-0378">Hydrolase</keyword>
<dbReference type="RefSeq" id="WP_272651350.1">
    <property type="nucleotide sequence ID" value="NZ_JAZDDG010000005.1"/>
</dbReference>
<feature type="chain" id="PRO_5044956777" description="Carboxylic ester hydrolase" evidence="3">
    <location>
        <begin position="28"/>
        <end position="511"/>
    </location>
</feature>
<dbReference type="Gene3D" id="3.40.50.1820">
    <property type="entry name" value="alpha/beta hydrolase"/>
    <property type="match status" value="1"/>
</dbReference>
<organism evidence="5 6">
    <name type="scientific">Maribacter cobaltidurans</name>
    <dbReference type="NCBI Taxonomy" id="1178778"/>
    <lineage>
        <taxon>Bacteria</taxon>
        <taxon>Pseudomonadati</taxon>
        <taxon>Bacteroidota</taxon>
        <taxon>Flavobacteriia</taxon>
        <taxon>Flavobacteriales</taxon>
        <taxon>Flavobacteriaceae</taxon>
        <taxon>Maribacter</taxon>
    </lineage>
</organism>
<feature type="signal peptide" evidence="3">
    <location>
        <begin position="1"/>
        <end position="27"/>
    </location>
</feature>
<dbReference type="SUPFAM" id="SSF53474">
    <property type="entry name" value="alpha/beta-Hydrolases"/>
    <property type="match status" value="1"/>
</dbReference>
<evidence type="ECO:0000313" key="5">
    <source>
        <dbReference type="EMBL" id="MEE1976652.1"/>
    </source>
</evidence>
<dbReference type="EC" id="3.1.1.-" evidence="3"/>
<dbReference type="Proteomes" id="UP001356308">
    <property type="component" value="Unassembled WGS sequence"/>
</dbReference>
<protein>
    <recommendedName>
        <fullName evidence="3">Carboxylic ester hydrolase</fullName>
        <ecNumber evidence="3">3.1.1.-</ecNumber>
    </recommendedName>
</protein>
<dbReference type="Pfam" id="PF00135">
    <property type="entry name" value="COesterase"/>
    <property type="match status" value="1"/>
</dbReference>
<name>A0ABU7IUM7_9FLAO</name>
<gene>
    <name evidence="5" type="ORF">V1I91_11265</name>
</gene>
<dbReference type="InterPro" id="IPR019826">
    <property type="entry name" value="Carboxylesterase_B_AS"/>
</dbReference>
<proteinExistence type="inferred from homology"/>
<evidence type="ECO:0000256" key="2">
    <source>
        <dbReference type="ARBA" id="ARBA00022801"/>
    </source>
</evidence>
<dbReference type="InterPro" id="IPR019819">
    <property type="entry name" value="Carboxylesterase_B_CS"/>
</dbReference>
<evidence type="ECO:0000259" key="4">
    <source>
        <dbReference type="Pfam" id="PF00135"/>
    </source>
</evidence>
<dbReference type="EMBL" id="JAZDDG010000005">
    <property type="protein sequence ID" value="MEE1976652.1"/>
    <property type="molecule type" value="Genomic_DNA"/>
</dbReference>
<comment type="similarity">
    <text evidence="1 3">Belongs to the type-B carboxylesterase/lipase family.</text>
</comment>
<comment type="caution">
    <text evidence="5">The sequence shown here is derived from an EMBL/GenBank/DDBJ whole genome shotgun (WGS) entry which is preliminary data.</text>
</comment>
<keyword evidence="3" id="KW-0732">Signal</keyword>
<dbReference type="InterPro" id="IPR002018">
    <property type="entry name" value="CarbesteraseB"/>
</dbReference>
<dbReference type="PANTHER" id="PTHR11559">
    <property type="entry name" value="CARBOXYLESTERASE"/>
    <property type="match status" value="1"/>
</dbReference>
<keyword evidence="6" id="KW-1185">Reference proteome</keyword>
<dbReference type="InterPro" id="IPR029058">
    <property type="entry name" value="AB_hydrolase_fold"/>
</dbReference>
<accession>A0ABU7IUM7</accession>
<evidence type="ECO:0000313" key="6">
    <source>
        <dbReference type="Proteomes" id="UP001356308"/>
    </source>
</evidence>
<evidence type="ECO:0000256" key="3">
    <source>
        <dbReference type="RuleBase" id="RU361235"/>
    </source>
</evidence>
<dbReference type="PROSITE" id="PS00122">
    <property type="entry name" value="CARBOXYLESTERASE_B_1"/>
    <property type="match status" value="1"/>
</dbReference>
<sequence>MKTLISKKMKITTLSILIFVLSYGINAQTIVETQDGKIQGYSSNGIDIYKGIPFAQPPTGALRWKAPQPVIPWEDVKECIEFGPSPIQNKPEPFLCWSEEFIAKPEPLSEDCLYLNVWTPAKRKTEKLPVFVWIYGGGLSSGSANCDIYDGQQMAEQGIIYVSINYRVGVLGFMAHPELSKESGHNASGNYGFMDQLQALKWVKNNIEAFGGDPGNVTIAGQSAGSFSVNAQIASPLAKGYFQKAITQSGGILSGRLMQDLPSAEQQGASFAKLANAGSIAELRKIPAEELQKISHQSEVGRFGVVSDAYFLPTDLLHYFKEGKQNQVSVLSGWVTGDASLFPVNDITTASFKKDAFQNYGDRTGEFLEYFPANTNEEATASQKKLNLLNFAGVPSYLLAKYMDKNVWLYEFTHVPTNKPGFPNYGAFHTSEVPFALHTLDQWNRDWKPEERTLENQMSAYWVNFAKTGNPNGENLPVWNAYDIHNGNIMIFDTDLGMQEIYKKEFEFLTH</sequence>
<feature type="domain" description="Carboxylesterase type B" evidence="4">
    <location>
        <begin position="28"/>
        <end position="504"/>
    </location>
</feature>
<dbReference type="PROSITE" id="PS00941">
    <property type="entry name" value="CARBOXYLESTERASE_B_2"/>
    <property type="match status" value="1"/>
</dbReference>
<dbReference type="InterPro" id="IPR050309">
    <property type="entry name" value="Type-B_Carboxylest/Lipase"/>
</dbReference>
<reference evidence="5 6" key="1">
    <citation type="submission" date="2024-01" db="EMBL/GenBank/DDBJ databases">
        <title>Maribacter spp. originated from different algae showed divergent polysaccharides utilization ability.</title>
        <authorList>
            <person name="Wang H."/>
            <person name="Wu Y."/>
        </authorList>
    </citation>
    <scope>NUCLEOTIDE SEQUENCE [LARGE SCALE GENOMIC DNA]</scope>
    <source>
        <strain evidence="5 6">PR1</strain>
    </source>
</reference>
<evidence type="ECO:0000256" key="1">
    <source>
        <dbReference type="ARBA" id="ARBA00005964"/>
    </source>
</evidence>